<dbReference type="InterPro" id="IPR022418">
    <property type="entry name" value="Porphobilinogen_deaminase_C"/>
</dbReference>
<reference evidence="11 12" key="1">
    <citation type="submission" date="2016-11" db="EMBL/GenBank/DDBJ databases">
        <authorList>
            <person name="Jaros S."/>
            <person name="Januszkiewicz K."/>
            <person name="Wedrychowicz H."/>
        </authorList>
    </citation>
    <scope>NUCLEOTIDE SEQUENCE [LARGE SCALE GENOMIC DNA]</scope>
    <source>
        <strain evidence="11 12">DSM 17918</strain>
    </source>
</reference>
<dbReference type="InterPro" id="IPR036803">
    <property type="entry name" value="Porphobilinogen_deaminase_C_sf"/>
</dbReference>
<comment type="cofactor">
    <cofactor evidence="8">
        <name>dipyrromethane</name>
        <dbReference type="ChEBI" id="CHEBI:60342"/>
    </cofactor>
    <text evidence="8">Binds 1 dipyrromethane group covalently.</text>
</comment>
<evidence type="ECO:0000259" key="10">
    <source>
        <dbReference type="Pfam" id="PF03900"/>
    </source>
</evidence>
<dbReference type="STRING" id="1121256.SAMN02746089_01239"/>
<comment type="similarity">
    <text evidence="3 8">Belongs to the HMBS family.</text>
</comment>
<evidence type="ECO:0000256" key="6">
    <source>
        <dbReference type="ARBA" id="ARBA00023244"/>
    </source>
</evidence>
<accession>A0A1M4YMM6</accession>
<keyword evidence="5 8" id="KW-0808">Transferase</keyword>
<dbReference type="Pfam" id="PF01379">
    <property type="entry name" value="Porphobil_deam"/>
    <property type="match status" value="1"/>
</dbReference>
<dbReference type="Gene3D" id="3.40.190.10">
    <property type="entry name" value="Periplasmic binding protein-like II"/>
    <property type="match status" value="2"/>
</dbReference>
<evidence type="ECO:0000256" key="7">
    <source>
        <dbReference type="ARBA" id="ARBA00048169"/>
    </source>
</evidence>
<evidence type="ECO:0000313" key="11">
    <source>
        <dbReference type="EMBL" id="SHF06887.1"/>
    </source>
</evidence>
<dbReference type="SUPFAM" id="SSF53850">
    <property type="entry name" value="Periplasmic binding protein-like II"/>
    <property type="match status" value="1"/>
</dbReference>
<feature type="modified residue" description="S-(dipyrrolylmethanemethyl)cysteine" evidence="8">
    <location>
        <position position="256"/>
    </location>
</feature>
<name>A0A1M4YMM6_9THEO</name>
<protein>
    <recommendedName>
        <fullName evidence="8">Porphobilinogen deaminase</fullName>
        <shortName evidence="8">PBG</shortName>
        <ecNumber evidence="8">2.5.1.61</ecNumber>
    </recommendedName>
    <alternativeName>
        <fullName evidence="8">Hydroxymethylbilane synthase</fullName>
        <shortName evidence="8">HMBS</shortName>
    </alternativeName>
    <alternativeName>
        <fullName evidence="8">Pre-uroporphyrinogen synthase</fullName>
    </alternativeName>
</protein>
<keyword evidence="12" id="KW-1185">Reference proteome</keyword>
<comment type="miscellaneous">
    <text evidence="8">The porphobilinogen subunits are added to the dipyrromethane group.</text>
</comment>
<dbReference type="FunFam" id="3.40.190.10:FF:000005">
    <property type="entry name" value="Porphobilinogen deaminase"/>
    <property type="match status" value="1"/>
</dbReference>
<dbReference type="Pfam" id="PF03900">
    <property type="entry name" value="Porphobil_deamC"/>
    <property type="match status" value="1"/>
</dbReference>
<dbReference type="FunFam" id="3.40.190.10:FF:000004">
    <property type="entry name" value="Porphobilinogen deaminase"/>
    <property type="match status" value="1"/>
</dbReference>
<comment type="subunit">
    <text evidence="4 8">Monomer.</text>
</comment>
<evidence type="ECO:0000256" key="4">
    <source>
        <dbReference type="ARBA" id="ARBA00011245"/>
    </source>
</evidence>
<dbReference type="EC" id="2.5.1.61" evidence="8"/>
<dbReference type="GO" id="GO:0005737">
    <property type="term" value="C:cytoplasm"/>
    <property type="evidence" value="ECO:0007669"/>
    <property type="project" value="UniProtKB-UniRule"/>
</dbReference>
<evidence type="ECO:0000256" key="2">
    <source>
        <dbReference type="ARBA" id="ARBA00004735"/>
    </source>
</evidence>
<dbReference type="OrthoDB" id="9810298at2"/>
<dbReference type="NCBIfam" id="TIGR00212">
    <property type="entry name" value="hemC"/>
    <property type="match status" value="1"/>
</dbReference>
<proteinExistence type="inferred from homology"/>
<evidence type="ECO:0000259" key="9">
    <source>
        <dbReference type="Pfam" id="PF01379"/>
    </source>
</evidence>
<dbReference type="PROSITE" id="PS00533">
    <property type="entry name" value="PORPHOBILINOGEN_DEAM"/>
    <property type="match status" value="1"/>
</dbReference>
<gene>
    <name evidence="8" type="primary">hemC</name>
    <name evidence="11" type="ORF">SAMN02746089_01239</name>
</gene>
<evidence type="ECO:0000256" key="5">
    <source>
        <dbReference type="ARBA" id="ARBA00022679"/>
    </source>
</evidence>
<keyword evidence="6 8" id="KW-0627">Porphyrin biosynthesis</keyword>
<dbReference type="Proteomes" id="UP000184088">
    <property type="component" value="Unassembled WGS sequence"/>
</dbReference>
<dbReference type="InterPro" id="IPR000860">
    <property type="entry name" value="HemC"/>
</dbReference>
<dbReference type="InterPro" id="IPR022417">
    <property type="entry name" value="Porphobilin_deaminase_N"/>
</dbReference>
<evidence type="ECO:0000256" key="3">
    <source>
        <dbReference type="ARBA" id="ARBA00005638"/>
    </source>
</evidence>
<evidence type="ECO:0000256" key="1">
    <source>
        <dbReference type="ARBA" id="ARBA00002869"/>
    </source>
</evidence>
<dbReference type="PANTHER" id="PTHR11557">
    <property type="entry name" value="PORPHOBILINOGEN DEAMINASE"/>
    <property type="match status" value="1"/>
</dbReference>
<dbReference type="Gene3D" id="3.30.160.40">
    <property type="entry name" value="Porphobilinogen deaminase, C-terminal domain"/>
    <property type="match status" value="1"/>
</dbReference>
<dbReference type="SUPFAM" id="SSF54782">
    <property type="entry name" value="Porphobilinogen deaminase (hydroxymethylbilane synthase), C-terminal domain"/>
    <property type="match status" value="1"/>
</dbReference>
<dbReference type="GO" id="GO:0004418">
    <property type="term" value="F:hydroxymethylbilane synthase activity"/>
    <property type="evidence" value="ECO:0007669"/>
    <property type="project" value="UniProtKB-UniRule"/>
</dbReference>
<dbReference type="PIRSF" id="PIRSF001438">
    <property type="entry name" value="4pyrrol_synth_OHMeBilane_synth"/>
    <property type="match status" value="1"/>
</dbReference>
<feature type="domain" description="Porphobilinogen deaminase C-terminal" evidence="10">
    <location>
        <begin position="240"/>
        <end position="306"/>
    </location>
</feature>
<comment type="function">
    <text evidence="1 8">Tetrapolymerization of the monopyrrole PBG into the hydroxymethylbilane pre-uroporphyrinogen in several discrete steps.</text>
</comment>
<feature type="domain" description="Porphobilinogen deaminase N-terminal" evidence="9">
    <location>
        <begin position="3"/>
        <end position="225"/>
    </location>
</feature>
<comment type="catalytic activity">
    <reaction evidence="7 8">
        <text>4 porphobilinogen + H2O = hydroxymethylbilane + 4 NH4(+)</text>
        <dbReference type="Rhea" id="RHEA:13185"/>
        <dbReference type="ChEBI" id="CHEBI:15377"/>
        <dbReference type="ChEBI" id="CHEBI:28938"/>
        <dbReference type="ChEBI" id="CHEBI:57845"/>
        <dbReference type="ChEBI" id="CHEBI:58126"/>
        <dbReference type="EC" id="2.5.1.61"/>
    </reaction>
</comment>
<dbReference type="PANTHER" id="PTHR11557:SF0">
    <property type="entry name" value="PORPHOBILINOGEN DEAMINASE"/>
    <property type="match status" value="1"/>
</dbReference>
<dbReference type="InterPro" id="IPR022419">
    <property type="entry name" value="Porphobilin_deaminase_cofac_BS"/>
</dbReference>
<comment type="pathway">
    <text evidence="2">Porphyrin-containing compound metabolism; protoporphyrin-IX biosynthesis; coproporphyrinogen-III from 5-aminolevulinate: step 2/4.</text>
</comment>
<dbReference type="GO" id="GO:0006782">
    <property type="term" value="P:protoporphyrinogen IX biosynthetic process"/>
    <property type="evidence" value="ECO:0007669"/>
    <property type="project" value="UniProtKB-UniRule"/>
</dbReference>
<dbReference type="EMBL" id="FQVH01000011">
    <property type="protein sequence ID" value="SHF06887.1"/>
    <property type="molecule type" value="Genomic_DNA"/>
</dbReference>
<dbReference type="AlphaFoldDB" id="A0A1M4YMM6"/>
<dbReference type="PRINTS" id="PR00151">
    <property type="entry name" value="PORPHBDMNASE"/>
</dbReference>
<organism evidence="11 12">
    <name type="scientific">Caldanaerobius fijiensis DSM 17918</name>
    <dbReference type="NCBI Taxonomy" id="1121256"/>
    <lineage>
        <taxon>Bacteria</taxon>
        <taxon>Bacillati</taxon>
        <taxon>Bacillota</taxon>
        <taxon>Clostridia</taxon>
        <taxon>Thermoanaerobacterales</taxon>
        <taxon>Thermoanaerobacteraceae</taxon>
        <taxon>Caldanaerobius</taxon>
    </lineage>
</organism>
<dbReference type="HAMAP" id="MF_00260">
    <property type="entry name" value="Porphobil_deam"/>
    <property type="match status" value="1"/>
</dbReference>
<evidence type="ECO:0000256" key="8">
    <source>
        <dbReference type="HAMAP-Rule" id="MF_00260"/>
    </source>
</evidence>
<evidence type="ECO:0000313" key="12">
    <source>
        <dbReference type="Proteomes" id="UP000184088"/>
    </source>
</evidence>
<dbReference type="RefSeq" id="WP_073342845.1">
    <property type="nucleotide sequence ID" value="NZ_FQVH01000011.1"/>
</dbReference>
<sequence length="312" mass="33821">MKIRIGSRASHLALAQTQIVIDALKSIDNSLDCEIVKISTRGDRWVDRPLSEIGGKGLFVKEIERALLDGEIDIAVHSMKDMPAELADGLCIAAVLKREDPRDALIYNNASADKKILANSTMEHGGANNQLKGLRPGARIGTSSLRRTAQLKNLDSSFEVVPLRGNVDTRLKKMKEQGLDAIILAAAGLKRLGMDNIISQYISVDIMVPAVGQGAIAVEMRDGDPLYDTIRLLNHRETEICVRAERAFMNELGGSCRVPIGAYAEVIDGDISLLGMYQLDGKLKKGKIAGKIDEPEILGIKLAKQIVSGTSI</sequence>